<organism evidence="11 12">
    <name type="scientific">Alkalihalobacillus trypoxylicola</name>
    <dbReference type="NCBI Taxonomy" id="519424"/>
    <lineage>
        <taxon>Bacteria</taxon>
        <taxon>Bacillati</taxon>
        <taxon>Bacillota</taxon>
        <taxon>Bacilli</taxon>
        <taxon>Bacillales</taxon>
        <taxon>Bacillaceae</taxon>
        <taxon>Alkalihalobacillus</taxon>
    </lineage>
</organism>
<evidence type="ECO:0000256" key="4">
    <source>
        <dbReference type="ARBA" id="ARBA00022605"/>
    </source>
</evidence>
<keyword evidence="6 9" id="KW-0057">Aromatic amino acid biosynthesis</keyword>
<dbReference type="InterPro" id="IPR002028">
    <property type="entry name" value="Trp_synthase_suA"/>
</dbReference>
<dbReference type="HAMAP" id="MF_00131">
    <property type="entry name" value="Trp_synth_alpha"/>
    <property type="match status" value="1"/>
</dbReference>
<dbReference type="EC" id="4.2.1.20" evidence="9"/>
<name>A0A162EHL7_9BACI</name>
<evidence type="ECO:0000256" key="1">
    <source>
        <dbReference type="ARBA" id="ARBA00003365"/>
    </source>
</evidence>
<dbReference type="PROSITE" id="PS00167">
    <property type="entry name" value="TRP_SYNTHASE_ALPHA"/>
    <property type="match status" value="1"/>
</dbReference>
<dbReference type="Pfam" id="PF00290">
    <property type="entry name" value="Trp_syntA"/>
    <property type="match status" value="1"/>
</dbReference>
<dbReference type="Gene3D" id="3.20.20.70">
    <property type="entry name" value="Aldolase class I"/>
    <property type="match status" value="1"/>
</dbReference>
<dbReference type="SUPFAM" id="SSF51366">
    <property type="entry name" value="Ribulose-phoshate binding barrel"/>
    <property type="match status" value="1"/>
</dbReference>
<comment type="similarity">
    <text evidence="9 10">Belongs to the TrpA family.</text>
</comment>
<keyword evidence="5 9" id="KW-0822">Tryptophan biosynthesis</keyword>
<dbReference type="FunFam" id="3.20.20.70:FF:000037">
    <property type="entry name" value="Tryptophan synthase alpha chain"/>
    <property type="match status" value="1"/>
</dbReference>
<dbReference type="GO" id="GO:0005829">
    <property type="term" value="C:cytosol"/>
    <property type="evidence" value="ECO:0007669"/>
    <property type="project" value="TreeGrafter"/>
</dbReference>
<dbReference type="Proteomes" id="UP000075806">
    <property type="component" value="Unassembled WGS sequence"/>
</dbReference>
<dbReference type="EMBL" id="LTAO01000011">
    <property type="protein sequence ID" value="KYG32904.1"/>
    <property type="molecule type" value="Genomic_DNA"/>
</dbReference>
<keyword evidence="7 9" id="KW-0456">Lyase</keyword>
<protein>
    <recommendedName>
        <fullName evidence="9">Tryptophan synthase alpha chain</fullName>
        <ecNumber evidence="9">4.2.1.20</ecNumber>
    </recommendedName>
</protein>
<comment type="function">
    <text evidence="1 9">The alpha subunit is responsible for the aldol cleavage of indoleglycerol phosphate to indole and glyceraldehyde 3-phosphate.</text>
</comment>
<dbReference type="PANTHER" id="PTHR43406">
    <property type="entry name" value="TRYPTOPHAN SYNTHASE, ALPHA CHAIN"/>
    <property type="match status" value="1"/>
</dbReference>
<evidence type="ECO:0000313" key="11">
    <source>
        <dbReference type="EMBL" id="KYG32904.1"/>
    </source>
</evidence>
<evidence type="ECO:0000256" key="8">
    <source>
        <dbReference type="ARBA" id="ARBA00049047"/>
    </source>
</evidence>
<comment type="subunit">
    <text evidence="3 9">Tetramer of two alpha and two beta chains.</text>
</comment>
<dbReference type="NCBIfam" id="TIGR00262">
    <property type="entry name" value="trpA"/>
    <property type="match status" value="1"/>
</dbReference>
<dbReference type="PANTHER" id="PTHR43406:SF1">
    <property type="entry name" value="TRYPTOPHAN SYNTHASE ALPHA CHAIN, CHLOROPLASTIC"/>
    <property type="match status" value="1"/>
</dbReference>
<evidence type="ECO:0000256" key="5">
    <source>
        <dbReference type="ARBA" id="ARBA00022822"/>
    </source>
</evidence>
<dbReference type="STRING" id="519424.AZF04_18070"/>
<comment type="pathway">
    <text evidence="2 9">Amino-acid biosynthesis; L-tryptophan biosynthesis; L-tryptophan from chorismate: step 5/5.</text>
</comment>
<accession>A0A162EHL7</accession>
<evidence type="ECO:0000256" key="10">
    <source>
        <dbReference type="RuleBase" id="RU003662"/>
    </source>
</evidence>
<feature type="active site" description="Proton acceptor" evidence="9">
    <location>
        <position position="50"/>
    </location>
</feature>
<comment type="catalytic activity">
    <reaction evidence="8 9">
        <text>(1S,2R)-1-C-(indol-3-yl)glycerol 3-phosphate + L-serine = D-glyceraldehyde 3-phosphate + L-tryptophan + H2O</text>
        <dbReference type="Rhea" id="RHEA:10532"/>
        <dbReference type="ChEBI" id="CHEBI:15377"/>
        <dbReference type="ChEBI" id="CHEBI:33384"/>
        <dbReference type="ChEBI" id="CHEBI:57912"/>
        <dbReference type="ChEBI" id="CHEBI:58866"/>
        <dbReference type="ChEBI" id="CHEBI:59776"/>
        <dbReference type="EC" id="4.2.1.20"/>
    </reaction>
</comment>
<dbReference type="GO" id="GO:0004834">
    <property type="term" value="F:tryptophan synthase activity"/>
    <property type="evidence" value="ECO:0007669"/>
    <property type="project" value="UniProtKB-UniRule"/>
</dbReference>
<proteinExistence type="inferred from homology"/>
<dbReference type="AlphaFoldDB" id="A0A162EHL7"/>
<dbReference type="CDD" id="cd04724">
    <property type="entry name" value="Tryptophan_synthase_alpha"/>
    <property type="match status" value="1"/>
</dbReference>
<feature type="active site" description="Proton acceptor" evidence="9">
    <location>
        <position position="39"/>
    </location>
</feature>
<evidence type="ECO:0000256" key="7">
    <source>
        <dbReference type="ARBA" id="ARBA00023239"/>
    </source>
</evidence>
<sequence length="259" mass="28240">MYEKHEKLFIPFITAGDPCADATIEIALALEEAGASVLELGVPYSDPLADGPIIQEASKRALKAEMTLGKAMKLVPEMRNRGLTIPLVIFTYINPILQYGLEKFVKEAASFGIDGVLVPDLPIEESLELKMLCEAHDMELICLVAPTSKERIEKIAKQAKGFLYCVSSLGVTGVRDELNPAVYEFLKTVKKHTSIPMAVGFGISNAEQVKLMNEFSDGVVVGSALVREIGALENQLKDPKERINALQTIKTFVSSLISS</sequence>
<evidence type="ECO:0000256" key="9">
    <source>
        <dbReference type="HAMAP-Rule" id="MF_00131"/>
    </source>
</evidence>
<keyword evidence="12" id="KW-1185">Reference proteome</keyword>
<gene>
    <name evidence="9" type="primary">trpA</name>
    <name evidence="11" type="ORF">AZF04_18070</name>
</gene>
<evidence type="ECO:0000313" key="12">
    <source>
        <dbReference type="Proteomes" id="UP000075806"/>
    </source>
</evidence>
<keyword evidence="4 9" id="KW-0028">Amino-acid biosynthesis</keyword>
<dbReference type="InterPro" id="IPR018204">
    <property type="entry name" value="Trp_synthase_alpha_AS"/>
</dbReference>
<comment type="caution">
    <text evidence="11">The sequence shown here is derived from an EMBL/GenBank/DDBJ whole genome shotgun (WGS) entry which is preliminary data.</text>
</comment>
<dbReference type="InterPro" id="IPR011060">
    <property type="entry name" value="RibuloseP-bd_barrel"/>
</dbReference>
<dbReference type="InterPro" id="IPR013785">
    <property type="entry name" value="Aldolase_TIM"/>
</dbReference>
<evidence type="ECO:0000256" key="3">
    <source>
        <dbReference type="ARBA" id="ARBA00011270"/>
    </source>
</evidence>
<evidence type="ECO:0000256" key="2">
    <source>
        <dbReference type="ARBA" id="ARBA00004733"/>
    </source>
</evidence>
<reference evidence="11" key="1">
    <citation type="submission" date="2016-02" db="EMBL/GenBank/DDBJ databases">
        <title>Genome sequence of Bacillus trypoxylicola KCTC 13244(T).</title>
        <authorList>
            <person name="Jeong H."/>
            <person name="Park S.-H."/>
            <person name="Choi S.-K."/>
        </authorList>
    </citation>
    <scope>NUCLEOTIDE SEQUENCE [LARGE SCALE GENOMIC DNA]</scope>
    <source>
        <strain evidence="11">KCTC 13244</strain>
    </source>
</reference>
<dbReference type="UniPathway" id="UPA00035">
    <property type="reaction ID" value="UER00044"/>
</dbReference>
<evidence type="ECO:0000256" key="6">
    <source>
        <dbReference type="ARBA" id="ARBA00023141"/>
    </source>
</evidence>